<keyword evidence="1" id="KW-0732">Signal</keyword>
<dbReference type="KEGG" id="aei:AOY20_05465"/>
<sequence length="242" mass="27867">MFKVTKTFALCGLAFLGVSNVYANHADLEKFEQQIIQKYKNSDYFAVNGEIEEAISNKISQDSSSLTYEFSNLQKNNYVSIKYSPDKKLKFYTFDVSGGGTMGEWYSDVQYKTNNVIHVDEFTAGSILDIKQVNIGNKTIYLIQSYYKGDSCHGLYNLRAVEIGSKQLLKAYVFEDKNKKSHEIDVEYDCHYDQDRSSASSYFRIHPKTIDVMLLNENFIPQNKYLRYSLGKTGYRYTGIVK</sequence>
<gene>
    <name evidence="2" type="ORF">AOY20_05465</name>
</gene>
<protein>
    <submittedName>
        <fullName evidence="2">Uncharacterized protein</fullName>
    </submittedName>
</protein>
<dbReference type="STRING" id="1324350.AOY20_05465"/>
<dbReference type="EMBL" id="CP012808">
    <property type="protein sequence ID" value="ALH95030.1"/>
    <property type="molecule type" value="Genomic_DNA"/>
</dbReference>
<name>A0A0N9WCE4_9GAMM</name>
<keyword evidence="3" id="KW-1185">Reference proteome</keyword>
<accession>A0A0N9WCE4</accession>
<dbReference type="AlphaFoldDB" id="A0A0N9WCE4"/>
<dbReference type="OrthoDB" id="6710689at2"/>
<dbReference type="Proteomes" id="UP000064939">
    <property type="component" value="Chromosome"/>
</dbReference>
<organism evidence="2 3">
    <name type="scientific">Acinetobacter equi</name>
    <dbReference type="NCBI Taxonomy" id="1324350"/>
    <lineage>
        <taxon>Bacteria</taxon>
        <taxon>Pseudomonadati</taxon>
        <taxon>Pseudomonadota</taxon>
        <taxon>Gammaproteobacteria</taxon>
        <taxon>Moraxellales</taxon>
        <taxon>Moraxellaceae</taxon>
        <taxon>Acinetobacter</taxon>
    </lineage>
</organism>
<evidence type="ECO:0000313" key="2">
    <source>
        <dbReference type="EMBL" id="ALH95030.1"/>
    </source>
</evidence>
<proteinExistence type="predicted"/>
<feature type="chain" id="PRO_5006040067" evidence="1">
    <location>
        <begin position="24"/>
        <end position="242"/>
    </location>
</feature>
<evidence type="ECO:0000256" key="1">
    <source>
        <dbReference type="SAM" id="SignalP"/>
    </source>
</evidence>
<reference evidence="2 3" key="1">
    <citation type="journal article" date="2015" name="Int. J. Syst. Evol. Microbiol.">
        <title>Acinetobacter equi sp. nov. isolated from horse faeces.</title>
        <authorList>
            <person name="Poppel M.T."/>
            <person name="Skiebe E."/>
            <person name="Laue M."/>
            <person name="Bergmann H."/>
            <person name="Ebersberger I."/>
            <person name="Garn T."/>
            <person name="Fruth A."/>
            <person name="Baumgardt S."/>
            <person name="Busse H.J."/>
            <person name="Wilharm G."/>
        </authorList>
    </citation>
    <scope>NUCLEOTIDE SEQUENCE [LARGE SCALE GENOMIC DNA]</scope>
    <source>
        <strain evidence="2 3">114</strain>
    </source>
</reference>
<evidence type="ECO:0000313" key="3">
    <source>
        <dbReference type="Proteomes" id="UP000064939"/>
    </source>
</evidence>
<dbReference type="RefSeq" id="WP_054580928.1">
    <property type="nucleotide sequence ID" value="NZ_CP012808.1"/>
</dbReference>
<feature type="signal peptide" evidence="1">
    <location>
        <begin position="1"/>
        <end position="23"/>
    </location>
</feature>